<dbReference type="RefSeq" id="WP_090851279.1">
    <property type="nucleotide sequence ID" value="NZ_FNJU01000002.1"/>
</dbReference>
<feature type="coiled-coil region" evidence="1">
    <location>
        <begin position="22"/>
        <end position="49"/>
    </location>
</feature>
<evidence type="ECO:0000313" key="3">
    <source>
        <dbReference type="Proteomes" id="UP000199159"/>
    </source>
</evidence>
<organism evidence="2 3">
    <name type="scientific">Litchfieldia salsa</name>
    <dbReference type="NCBI Taxonomy" id="930152"/>
    <lineage>
        <taxon>Bacteria</taxon>
        <taxon>Bacillati</taxon>
        <taxon>Bacillota</taxon>
        <taxon>Bacilli</taxon>
        <taxon>Bacillales</taxon>
        <taxon>Bacillaceae</taxon>
        <taxon>Litchfieldia</taxon>
    </lineage>
</organism>
<dbReference type="Gene3D" id="6.10.140.1110">
    <property type="match status" value="1"/>
</dbReference>
<dbReference type="STRING" id="930152.SAMN05216565_102104"/>
<name>A0A1H0R960_9BACI</name>
<dbReference type="AlphaFoldDB" id="A0A1H0R960"/>
<keyword evidence="1" id="KW-0175">Coiled coil</keyword>
<evidence type="ECO:0000313" key="2">
    <source>
        <dbReference type="EMBL" id="SDP26083.1"/>
    </source>
</evidence>
<dbReference type="Proteomes" id="UP000199159">
    <property type="component" value="Unassembled WGS sequence"/>
</dbReference>
<dbReference type="Pfam" id="PF11068">
    <property type="entry name" value="YlqD"/>
    <property type="match status" value="1"/>
</dbReference>
<gene>
    <name evidence="2" type="ORF">SAMN05216565_102104</name>
</gene>
<proteinExistence type="predicted"/>
<accession>A0A1H0R960</accession>
<protein>
    <submittedName>
        <fullName evidence="2">YlqD protein</fullName>
    </submittedName>
</protein>
<keyword evidence="3" id="KW-1185">Reference proteome</keyword>
<reference evidence="3" key="1">
    <citation type="submission" date="2016-10" db="EMBL/GenBank/DDBJ databases">
        <authorList>
            <person name="Varghese N."/>
            <person name="Submissions S."/>
        </authorList>
    </citation>
    <scope>NUCLEOTIDE SEQUENCE [LARGE SCALE GENOMIC DNA]</scope>
    <source>
        <strain evidence="3">IBRC-M10078</strain>
    </source>
</reference>
<dbReference type="InterPro" id="IPR021297">
    <property type="entry name" value="YlqD"/>
</dbReference>
<evidence type="ECO:0000256" key="1">
    <source>
        <dbReference type="SAM" id="Coils"/>
    </source>
</evidence>
<dbReference type="EMBL" id="FNJU01000002">
    <property type="protein sequence ID" value="SDP26083.1"/>
    <property type="molecule type" value="Genomic_DNA"/>
</dbReference>
<dbReference type="OrthoDB" id="2375961at2"/>
<sequence length="128" mass="15082">MKIIQTVIVKQILTENSKSSLLESFQQKQQQLKKELEQLKFELKKFDKSVKQNKVTINNQYHKEMTNREEKMKLLDFQISQIHMLPLGSELKEKEVQALVEVSPGDNWNEIMQAKTIIVKEGIIQEIR</sequence>